<dbReference type="OrthoDB" id="6428749at2759"/>
<feature type="active site" description="Charge relay system" evidence="3">
    <location>
        <position position="99"/>
    </location>
</feature>
<protein>
    <recommendedName>
        <fullName evidence="5">Amidase domain-containing protein</fullName>
    </recommendedName>
</protein>
<name>A0A409W7W9_9AGAR</name>
<evidence type="ECO:0000256" key="4">
    <source>
        <dbReference type="PIRSR" id="PIRSR001221-2"/>
    </source>
</evidence>
<feature type="binding site" evidence="4">
    <location>
        <position position="165"/>
    </location>
    <ligand>
        <name>substrate</name>
    </ligand>
</feature>
<dbReference type="AlphaFoldDB" id="A0A409W7W9"/>
<dbReference type="InParanoid" id="A0A409W7W9"/>
<dbReference type="STRING" id="231916.A0A409W7W9"/>
<evidence type="ECO:0000313" key="6">
    <source>
        <dbReference type="EMBL" id="PPQ74612.1"/>
    </source>
</evidence>
<evidence type="ECO:0000256" key="2">
    <source>
        <dbReference type="ARBA" id="ARBA00022801"/>
    </source>
</evidence>
<organism evidence="6 7">
    <name type="scientific">Gymnopilus dilepis</name>
    <dbReference type="NCBI Taxonomy" id="231916"/>
    <lineage>
        <taxon>Eukaryota</taxon>
        <taxon>Fungi</taxon>
        <taxon>Dikarya</taxon>
        <taxon>Basidiomycota</taxon>
        <taxon>Agaricomycotina</taxon>
        <taxon>Agaricomycetes</taxon>
        <taxon>Agaricomycetidae</taxon>
        <taxon>Agaricales</taxon>
        <taxon>Agaricineae</taxon>
        <taxon>Hymenogastraceae</taxon>
        <taxon>Gymnopilus</taxon>
    </lineage>
</organism>
<feature type="binding site" evidence="4">
    <location>
        <position position="191"/>
    </location>
    <ligand>
        <name>substrate</name>
    </ligand>
</feature>
<feature type="active site" description="Acyl-ester intermediate" evidence="3">
    <location>
        <position position="215"/>
    </location>
</feature>
<dbReference type="PIRSF" id="PIRSF001221">
    <property type="entry name" value="Amidase_fungi"/>
    <property type="match status" value="1"/>
</dbReference>
<proteinExistence type="inferred from homology"/>
<dbReference type="Proteomes" id="UP000284706">
    <property type="component" value="Unassembled WGS sequence"/>
</dbReference>
<evidence type="ECO:0000256" key="3">
    <source>
        <dbReference type="PIRSR" id="PIRSR001221-1"/>
    </source>
</evidence>
<dbReference type="PANTHER" id="PTHR46072:SF10">
    <property type="entry name" value="ACETAMIDASE"/>
    <property type="match status" value="1"/>
</dbReference>
<dbReference type="PANTHER" id="PTHR46072">
    <property type="entry name" value="AMIDASE-RELATED-RELATED"/>
    <property type="match status" value="1"/>
</dbReference>
<comment type="caution">
    <text evidence="6">The sequence shown here is derived from an EMBL/GenBank/DDBJ whole genome shotgun (WGS) entry which is preliminary data.</text>
</comment>
<dbReference type="InterPro" id="IPR023631">
    <property type="entry name" value="Amidase_dom"/>
</dbReference>
<gene>
    <name evidence="6" type="ORF">CVT26_007472</name>
</gene>
<dbReference type="Gene3D" id="3.90.1300.10">
    <property type="entry name" value="Amidase signature (AS) domain"/>
    <property type="match status" value="1"/>
</dbReference>
<dbReference type="SUPFAM" id="SSF75304">
    <property type="entry name" value="Amidase signature (AS) enzymes"/>
    <property type="match status" value="1"/>
</dbReference>
<feature type="active site" description="Charge relay system" evidence="3">
    <location>
        <position position="191"/>
    </location>
</feature>
<keyword evidence="2" id="KW-0378">Hydrolase</keyword>
<dbReference type="Pfam" id="PF01425">
    <property type="entry name" value="Amidase"/>
    <property type="match status" value="1"/>
</dbReference>
<evidence type="ECO:0000259" key="5">
    <source>
        <dbReference type="Pfam" id="PF01425"/>
    </source>
</evidence>
<sequence>MSPENSNPLSTSEAKIHSLSISELVTECRSGALEPTSVLTVYTKKALQCHRATNCIADIMFDDALAALSSGNSASLEEDMTEAISRREGSLLGVPVSIKGSDRLFVLLNNNQSTCLDTLDVLGHDSTIGFSRNVGLPAETSSAMVRLLQDAGALLHVKTTVPTGLISLETTSDVFGRTTNPYDSQRTVGASTGGGAALVAGGGSKIEIGTDIAGSVRIPAHFCGLWSLKSSSGRFPAWGNKSSMPGLESIPLVVSPLASNLCDLHEFCERVVRADPWRYDHSCIPLPWRSINLQESGRKLKWGVIWDDGVIPPTPACKRALLETVTSLRNQGHEILDFSPPEICEGLQIGYELLFSDGGLQITNALQKGEEVTPAAKAILNVLSLPRPMKKILSRLMRSRDPLSSQLYETMHAKTSLQDRKNVVARDEYRAEWHRRWAELDLDFVLTVPIAFPALKNDDSVKATLMSAGYALLFSLLDYTAGVMPVTRVDRLLDKLPTDFNGTDEYKKLSAAGKGAYSVYDANEMHGLPVGVQVVGKKLEEEKVLEGMRIIEVALRESQTVS</sequence>
<accession>A0A409W7W9</accession>
<feature type="binding site" evidence="4">
    <location>
        <begin position="212"/>
        <end position="215"/>
    </location>
    <ligand>
        <name>substrate</name>
    </ligand>
</feature>
<keyword evidence="7" id="KW-1185">Reference proteome</keyword>
<evidence type="ECO:0000313" key="7">
    <source>
        <dbReference type="Proteomes" id="UP000284706"/>
    </source>
</evidence>
<dbReference type="InterPro" id="IPR036928">
    <property type="entry name" value="AS_sf"/>
</dbReference>
<feature type="domain" description="Amidase" evidence="5">
    <location>
        <begin position="38"/>
        <end position="545"/>
    </location>
</feature>
<dbReference type="EMBL" id="NHYE01005328">
    <property type="protein sequence ID" value="PPQ74612.1"/>
    <property type="molecule type" value="Genomic_DNA"/>
</dbReference>
<dbReference type="GO" id="GO:0016787">
    <property type="term" value="F:hydrolase activity"/>
    <property type="evidence" value="ECO:0007669"/>
    <property type="project" value="UniProtKB-KW"/>
</dbReference>
<reference evidence="6 7" key="1">
    <citation type="journal article" date="2018" name="Evol. Lett.">
        <title>Horizontal gene cluster transfer increased hallucinogenic mushroom diversity.</title>
        <authorList>
            <person name="Reynolds H.T."/>
            <person name="Vijayakumar V."/>
            <person name="Gluck-Thaler E."/>
            <person name="Korotkin H.B."/>
            <person name="Matheny P.B."/>
            <person name="Slot J.C."/>
        </authorList>
    </citation>
    <scope>NUCLEOTIDE SEQUENCE [LARGE SCALE GENOMIC DNA]</scope>
    <source>
        <strain evidence="6 7">SRW20</strain>
    </source>
</reference>
<evidence type="ECO:0000256" key="1">
    <source>
        <dbReference type="ARBA" id="ARBA00009199"/>
    </source>
</evidence>
<comment type="similarity">
    <text evidence="1">Belongs to the amidase family.</text>
</comment>